<evidence type="ECO:0000259" key="1">
    <source>
        <dbReference type="PROSITE" id="PS50172"/>
    </source>
</evidence>
<dbReference type="Gene3D" id="3.40.50.10190">
    <property type="entry name" value="BRCT domain"/>
    <property type="match status" value="1"/>
</dbReference>
<dbReference type="Proteomes" id="UP000255505">
    <property type="component" value="Plasmid III"/>
</dbReference>
<dbReference type="RefSeq" id="WP_115666742.1">
    <property type="nucleotide sequence ID" value="NZ_LT991978.1"/>
</dbReference>
<dbReference type="InterPro" id="IPR001357">
    <property type="entry name" value="BRCT_dom"/>
</dbReference>
<dbReference type="SUPFAM" id="SSF52113">
    <property type="entry name" value="BRCT domain"/>
    <property type="match status" value="1"/>
</dbReference>
<reference evidence="2 3" key="1">
    <citation type="submission" date="2018-01" db="EMBL/GenBank/DDBJ databases">
        <authorList>
            <person name="Gaut B.S."/>
            <person name="Morton B.R."/>
            <person name="Clegg M.T."/>
            <person name="Duvall M.R."/>
        </authorList>
    </citation>
    <scope>NUCLEOTIDE SEQUENCE [LARGE SCALE GENOMIC DNA]</scope>
    <source>
        <strain evidence="2">Cupriavidus taiwanensis LMG 19425</strain>
        <plasmid evidence="3">Plasmid iii</plasmid>
    </source>
</reference>
<evidence type="ECO:0000313" key="2">
    <source>
        <dbReference type="EMBL" id="SPK77205.1"/>
    </source>
</evidence>
<dbReference type="PROSITE" id="PS50172">
    <property type="entry name" value="BRCT"/>
    <property type="match status" value="1"/>
</dbReference>
<geneLocation type="plasmid" evidence="2">
    <name>III</name>
</geneLocation>
<keyword evidence="2" id="KW-0436">Ligase</keyword>
<proteinExistence type="predicted"/>
<dbReference type="AlphaFoldDB" id="A0A375IVL1"/>
<keyword evidence="2" id="KW-0614">Plasmid</keyword>
<name>A0A375IVL1_9BURK</name>
<feature type="domain" description="BRCT" evidence="1">
    <location>
        <begin position="205"/>
        <end position="298"/>
    </location>
</feature>
<dbReference type="GO" id="GO:0016874">
    <property type="term" value="F:ligase activity"/>
    <property type="evidence" value="ECO:0007669"/>
    <property type="project" value="UniProtKB-KW"/>
</dbReference>
<sequence>MASEIQSYFKFTGKGRLEKAINSLLGLLEGIAIDGTVTPGEVALLRMWLADNQDVANRHPFSELVPVVAEAVADGVLDPEERADLTWLCEKLRSTEFYDMVTADLQRLHAVVGGIASDGVISVEEMRGLSDWLAEHEHLKTCWPYDEIDALTTRVLTDGRIDESEHRMLLDFFTEFLAVLDERTIVRPLVADGGTNSFTALCAVMPAVSFPGATFCFTGASAKYKRAQFEEIVKGLGGEPIPAVTAKLNYLVIGAEGNPCWAFACYGRKVEKAVELRKKGIRVVLVHENDFHDAVLDA</sequence>
<dbReference type="CDD" id="cd17748">
    <property type="entry name" value="BRCT_DNA_ligase_like"/>
    <property type="match status" value="1"/>
</dbReference>
<dbReference type="EMBL" id="LT991978">
    <property type="protein sequence ID" value="SPK77205.1"/>
    <property type="molecule type" value="Genomic_DNA"/>
</dbReference>
<evidence type="ECO:0000313" key="3">
    <source>
        <dbReference type="Proteomes" id="UP000255505"/>
    </source>
</evidence>
<gene>
    <name evidence="2" type="ORF">CT19425_P30054</name>
</gene>
<dbReference type="InterPro" id="IPR036420">
    <property type="entry name" value="BRCT_dom_sf"/>
</dbReference>
<organism evidence="2 3">
    <name type="scientific">Cupriavidus taiwanensis</name>
    <dbReference type="NCBI Taxonomy" id="164546"/>
    <lineage>
        <taxon>Bacteria</taxon>
        <taxon>Pseudomonadati</taxon>
        <taxon>Pseudomonadota</taxon>
        <taxon>Betaproteobacteria</taxon>
        <taxon>Burkholderiales</taxon>
        <taxon>Burkholderiaceae</taxon>
        <taxon>Cupriavidus</taxon>
    </lineage>
</organism>
<accession>A0A375IVL1</accession>
<protein>
    <submittedName>
        <fullName evidence="2">Putative NAD-dependent DNA ligase</fullName>
    </submittedName>
</protein>